<evidence type="ECO:0000256" key="7">
    <source>
        <dbReference type="ARBA" id="ARBA00023306"/>
    </source>
</evidence>
<gene>
    <name evidence="8" type="primary">g8604</name>
    <name evidence="8" type="ORF">VP750_LOCUS7730</name>
</gene>
<reference evidence="8 9" key="1">
    <citation type="submission" date="2024-06" db="EMBL/GenBank/DDBJ databases">
        <authorList>
            <person name="Kraege A."/>
            <person name="Thomma B."/>
        </authorList>
    </citation>
    <scope>NUCLEOTIDE SEQUENCE [LARGE SCALE GENOMIC DNA]</scope>
</reference>
<dbReference type="Proteomes" id="UP001497392">
    <property type="component" value="Unassembled WGS sequence"/>
</dbReference>
<organism evidence="8 9">
    <name type="scientific">Coccomyxa viridis</name>
    <dbReference type="NCBI Taxonomy" id="1274662"/>
    <lineage>
        <taxon>Eukaryota</taxon>
        <taxon>Viridiplantae</taxon>
        <taxon>Chlorophyta</taxon>
        <taxon>core chlorophytes</taxon>
        <taxon>Trebouxiophyceae</taxon>
        <taxon>Trebouxiophyceae incertae sedis</taxon>
        <taxon>Coccomyxaceae</taxon>
        <taxon>Coccomyxa</taxon>
    </lineage>
</organism>
<evidence type="ECO:0000256" key="3">
    <source>
        <dbReference type="ARBA" id="ARBA00022618"/>
    </source>
</evidence>
<accession>A0ABP1G0W1</accession>
<evidence type="ECO:0000256" key="4">
    <source>
        <dbReference type="ARBA" id="ARBA00022776"/>
    </source>
</evidence>
<dbReference type="InterPro" id="IPR019440">
    <property type="entry name" value="MAU2"/>
</dbReference>
<dbReference type="EMBL" id="CAXHTA020000015">
    <property type="protein sequence ID" value="CAL5225824.1"/>
    <property type="molecule type" value="Genomic_DNA"/>
</dbReference>
<evidence type="ECO:0000313" key="8">
    <source>
        <dbReference type="EMBL" id="CAL5225824.1"/>
    </source>
</evidence>
<keyword evidence="4" id="KW-0498">Mitosis</keyword>
<evidence type="ECO:0000313" key="9">
    <source>
        <dbReference type="Proteomes" id="UP001497392"/>
    </source>
</evidence>
<protein>
    <submittedName>
        <fullName evidence="8">G8604 protein</fullName>
    </submittedName>
</protein>
<keyword evidence="7" id="KW-0131">Cell cycle</keyword>
<evidence type="ECO:0000256" key="1">
    <source>
        <dbReference type="ARBA" id="ARBA00004123"/>
    </source>
</evidence>
<dbReference type="PANTHER" id="PTHR21394">
    <property type="entry name" value="MAU2 CHROMATID COHESION FACTOR HOMOLOG"/>
    <property type="match status" value="1"/>
</dbReference>
<keyword evidence="9" id="KW-1185">Reference proteome</keyword>
<dbReference type="InterPro" id="IPR011990">
    <property type="entry name" value="TPR-like_helical_dom_sf"/>
</dbReference>
<evidence type="ECO:0000256" key="5">
    <source>
        <dbReference type="ARBA" id="ARBA00022829"/>
    </source>
</evidence>
<evidence type="ECO:0000256" key="2">
    <source>
        <dbReference type="ARBA" id="ARBA00008585"/>
    </source>
</evidence>
<comment type="caution">
    <text evidence="8">The sequence shown here is derived from an EMBL/GenBank/DDBJ whole genome shotgun (WGS) entry which is preliminary data.</text>
</comment>
<keyword evidence="5" id="KW-0159">Chromosome partition</keyword>
<keyword evidence="3" id="KW-0132">Cell division</keyword>
<proteinExistence type="inferred from homology"/>
<evidence type="ECO:0000256" key="6">
    <source>
        <dbReference type="ARBA" id="ARBA00023242"/>
    </source>
</evidence>
<sequence>MPAAAEALLLLARTFENQGAVFEAIRCHTAMCSGGKPLPVTEIESQLALADLLIAHTHNIQEARQRLERAQSLATKLPKALVTKCRVALALAKCQGLQGEQRLQRQTLQRALDLCSKASSPDDRDELAPWHARLLMQLAAAAAEKDASDAIPYINIACSITPVGQTVIPVLAKAQLYGSMGLVTQAEAALTEAESLLDNMPADSARPWRVHHWLLARLLQLWKGDTLAMQQTEASDANLVTVLEGHLEGISHGSWEGAWLPKEATCALACLVTACALRPGVEVKKALTVVQRGLDFTQAGLNAEALDHQSQEASVAAGARRNVQALLQLQCLLLESAVLAHLTMTEHAQAQQHILSMRQLYSRFSTLLQGALHSIHMVTGHYLQSLGLHIEAAAAYEAAATSSGSQGASSGSRRVAELYKGLALAGSGTPDAAEGAYGILNRLSEEPDQDPTPVLVLRELLGSVVAGCQGEAKQRKHLLSKALKRAHNVLGNHQLVSQVLNALAPLQQEQGDVSGADSMLKSSFTLSKNLHDLHSQVQALAAIIDLKKITKERPEQIAEADTYHERKQKQLLQLREAALSSGAHQQIAASLASPSAHHCSALPRCPLALFARPHRSWTLPSSKICKRSRKHQGCSAQGQNFQEQIREITESLPVQGWPLFAIVSACAALAAYTALQILLWDYKNRRTDDPTEEDRSESFSIKPQKTYTWKQENIRTGKLPSKAEKTKAKAKAKAEAKDPEPKALTTPDLLYIITWREFLELVSQDAPGGFKELLWTMRNRALSGLFAAETMNAIRFTRDIWPDSIWLLSVVGQADDFGVLRALTKLRADLGSLRLQQGIVKQVTQEVAALSAVTTMDELLEATEVIDESLGLRNTASQQQASGSRP</sequence>
<name>A0ABP1G0W1_9CHLO</name>
<dbReference type="Gene3D" id="1.25.40.10">
    <property type="entry name" value="Tetratricopeptide repeat domain"/>
    <property type="match status" value="2"/>
</dbReference>
<comment type="similarity">
    <text evidence="2">Belongs to the SCC4/mau-2 family.</text>
</comment>
<keyword evidence="6" id="KW-0539">Nucleus</keyword>
<dbReference type="Pfam" id="PF10345">
    <property type="entry name" value="Cohesin_load"/>
    <property type="match status" value="2"/>
</dbReference>
<comment type="subcellular location">
    <subcellularLocation>
        <location evidence="1">Nucleus</location>
    </subcellularLocation>
</comment>